<dbReference type="InterPro" id="IPR045340">
    <property type="entry name" value="DUF6533"/>
</dbReference>
<keyword evidence="1" id="KW-1133">Transmembrane helix</keyword>
<evidence type="ECO:0000313" key="4">
    <source>
        <dbReference type="Proteomes" id="UP001219525"/>
    </source>
</evidence>
<protein>
    <recommendedName>
        <fullName evidence="2">DUF6533 domain-containing protein</fullName>
    </recommendedName>
</protein>
<organism evidence="3 4">
    <name type="scientific">Mycena pura</name>
    <dbReference type="NCBI Taxonomy" id="153505"/>
    <lineage>
        <taxon>Eukaryota</taxon>
        <taxon>Fungi</taxon>
        <taxon>Dikarya</taxon>
        <taxon>Basidiomycota</taxon>
        <taxon>Agaricomycotina</taxon>
        <taxon>Agaricomycetes</taxon>
        <taxon>Agaricomycetidae</taxon>
        <taxon>Agaricales</taxon>
        <taxon>Marasmiineae</taxon>
        <taxon>Mycenaceae</taxon>
        <taxon>Mycena</taxon>
    </lineage>
</organism>
<feature type="domain" description="DUF6533" evidence="2">
    <location>
        <begin position="21"/>
        <end position="61"/>
    </location>
</feature>
<comment type="caution">
    <text evidence="3">The sequence shown here is derived from an EMBL/GenBank/DDBJ whole genome shotgun (WGS) entry which is preliminary data.</text>
</comment>
<keyword evidence="4" id="KW-1185">Reference proteome</keyword>
<gene>
    <name evidence="3" type="ORF">GGX14DRAFT_658551</name>
</gene>
<name>A0AAD6YMQ2_9AGAR</name>
<keyword evidence="1" id="KW-0472">Membrane</keyword>
<evidence type="ECO:0000259" key="2">
    <source>
        <dbReference type="Pfam" id="PF20151"/>
    </source>
</evidence>
<feature type="transmembrane region" description="Helical" evidence="1">
    <location>
        <begin position="50"/>
        <end position="72"/>
    </location>
</feature>
<keyword evidence="1" id="KW-0812">Transmembrane</keyword>
<dbReference type="EMBL" id="JARJCW010000006">
    <property type="protein sequence ID" value="KAJ7223575.1"/>
    <property type="molecule type" value="Genomic_DNA"/>
</dbReference>
<reference evidence="3" key="1">
    <citation type="submission" date="2023-03" db="EMBL/GenBank/DDBJ databases">
        <title>Massive genome expansion in bonnet fungi (Mycena s.s.) driven by repeated elements and novel gene families across ecological guilds.</title>
        <authorList>
            <consortium name="Lawrence Berkeley National Laboratory"/>
            <person name="Harder C.B."/>
            <person name="Miyauchi S."/>
            <person name="Viragh M."/>
            <person name="Kuo A."/>
            <person name="Thoen E."/>
            <person name="Andreopoulos B."/>
            <person name="Lu D."/>
            <person name="Skrede I."/>
            <person name="Drula E."/>
            <person name="Henrissat B."/>
            <person name="Morin E."/>
            <person name="Kohler A."/>
            <person name="Barry K."/>
            <person name="LaButti K."/>
            <person name="Morin E."/>
            <person name="Salamov A."/>
            <person name="Lipzen A."/>
            <person name="Mereny Z."/>
            <person name="Hegedus B."/>
            <person name="Baldrian P."/>
            <person name="Stursova M."/>
            <person name="Weitz H."/>
            <person name="Taylor A."/>
            <person name="Grigoriev I.V."/>
            <person name="Nagy L.G."/>
            <person name="Martin F."/>
            <person name="Kauserud H."/>
        </authorList>
    </citation>
    <scope>NUCLEOTIDE SEQUENCE</scope>
    <source>
        <strain evidence="3">9144</strain>
    </source>
</reference>
<dbReference type="Pfam" id="PF20151">
    <property type="entry name" value="DUF6533"/>
    <property type="match status" value="1"/>
</dbReference>
<evidence type="ECO:0000313" key="3">
    <source>
        <dbReference type="EMBL" id="KAJ7223575.1"/>
    </source>
</evidence>
<dbReference type="AlphaFoldDB" id="A0AAD6YMQ2"/>
<proteinExistence type="predicted"/>
<accession>A0AAD6YMQ2</accession>
<evidence type="ECO:0000256" key="1">
    <source>
        <dbReference type="SAM" id="Phobius"/>
    </source>
</evidence>
<dbReference type="Proteomes" id="UP001219525">
    <property type="component" value="Unassembled WGS sequence"/>
</dbReference>
<sequence length="82" mass="9567">MSSALVAEVSGYRFVNVWDLVPLTILVYDHLLTLDAEIDYMWRKPKRFGFFLFVLLRYISVVATTVIININFRNIPVERCSP</sequence>